<dbReference type="AlphaFoldDB" id="A0A5P9NJ94"/>
<name>A0A5P9NJ94_9GAMM</name>
<feature type="transmembrane region" description="Helical" evidence="1">
    <location>
        <begin position="93"/>
        <end position="113"/>
    </location>
</feature>
<dbReference type="Proteomes" id="UP000326287">
    <property type="component" value="Chromosome"/>
</dbReference>
<keyword evidence="3" id="KW-1185">Reference proteome</keyword>
<dbReference type="OrthoDB" id="9815400at2"/>
<dbReference type="PANTHER" id="PTHR34989:SF1">
    <property type="entry name" value="PROTEIN HDED"/>
    <property type="match status" value="1"/>
</dbReference>
<keyword evidence="1" id="KW-0812">Transmembrane</keyword>
<feature type="transmembrane region" description="Helical" evidence="1">
    <location>
        <begin position="151"/>
        <end position="174"/>
    </location>
</feature>
<dbReference type="PANTHER" id="PTHR34989">
    <property type="entry name" value="PROTEIN HDED"/>
    <property type="match status" value="1"/>
</dbReference>
<dbReference type="Pfam" id="PF03729">
    <property type="entry name" value="DUF308"/>
    <property type="match status" value="1"/>
</dbReference>
<keyword evidence="1" id="KW-1133">Transmembrane helix</keyword>
<dbReference type="InterPro" id="IPR005325">
    <property type="entry name" value="DUF308_memb"/>
</dbReference>
<organism evidence="2 3">
    <name type="scientific">Halioglobus maricola</name>
    <dbReference type="NCBI Taxonomy" id="2601894"/>
    <lineage>
        <taxon>Bacteria</taxon>
        <taxon>Pseudomonadati</taxon>
        <taxon>Pseudomonadota</taxon>
        <taxon>Gammaproteobacteria</taxon>
        <taxon>Cellvibrionales</taxon>
        <taxon>Halieaceae</taxon>
        <taxon>Halioglobus</taxon>
    </lineage>
</organism>
<sequence>MGIATEASKTGTRTATWMGIAVVIMGLIAIAMPLATGVAITITLGLVLIITAIAQIVFAFQSDSFGSGVLRFVFGLLAGICGTTLISQPGAGLATITLFLAVWFFIDGVFAIVHGIRWRPAPGAGWMIVNGGVGIILGVMIYNQFPSSAAWLVGLMVGIRLLLAGWTMIVLGAVTRSAAKAIDKEISSVTET</sequence>
<feature type="transmembrane region" description="Helical" evidence="1">
    <location>
        <begin position="125"/>
        <end position="145"/>
    </location>
</feature>
<feature type="transmembrane region" description="Helical" evidence="1">
    <location>
        <begin position="69"/>
        <end position="87"/>
    </location>
</feature>
<accession>A0A5P9NJ94</accession>
<dbReference type="KEGG" id="halc:EY643_06310"/>
<feature type="transmembrane region" description="Helical" evidence="1">
    <location>
        <begin position="12"/>
        <end position="32"/>
    </location>
</feature>
<dbReference type="RefSeq" id="WP_152661400.1">
    <property type="nucleotide sequence ID" value="NZ_CP036422.1"/>
</dbReference>
<gene>
    <name evidence="2" type="ORF">EY643_06310</name>
</gene>
<evidence type="ECO:0000313" key="2">
    <source>
        <dbReference type="EMBL" id="QFU75294.1"/>
    </source>
</evidence>
<dbReference type="EMBL" id="CP036422">
    <property type="protein sequence ID" value="QFU75294.1"/>
    <property type="molecule type" value="Genomic_DNA"/>
</dbReference>
<feature type="transmembrane region" description="Helical" evidence="1">
    <location>
        <begin position="38"/>
        <end position="60"/>
    </location>
</feature>
<keyword evidence="1" id="KW-0472">Membrane</keyword>
<reference evidence="2 3" key="1">
    <citation type="submission" date="2019-02" db="EMBL/GenBank/DDBJ databases">
        <authorList>
            <person name="Li S.-H."/>
        </authorList>
    </citation>
    <scope>NUCLEOTIDE SEQUENCE [LARGE SCALE GENOMIC DNA]</scope>
    <source>
        <strain evidence="2 3">IMCC14385</strain>
    </source>
</reference>
<evidence type="ECO:0000256" key="1">
    <source>
        <dbReference type="SAM" id="Phobius"/>
    </source>
</evidence>
<dbReference type="GO" id="GO:0005886">
    <property type="term" value="C:plasma membrane"/>
    <property type="evidence" value="ECO:0007669"/>
    <property type="project" value="TreeGrafter"/>
</dbReference>
<dbReference type="InterPro" id="IPR052712">
    <property type="entry name" value="Acid_resist_chaperone_HdeD"/>
</dbReference>
<evidence type="ECO:0000313" key="3">
    <source>
        <dbReference type="Proteomes" id="UP000326287"/>
    </source>
</evidence>
<protein>
    <submittedName>
        <fullName evidence="2">HdeD family acid-resistance protein</fullName>
    </submittedName>
</protein>
<proteinExistence type="predicted"/>